<evidence type="ECO:0000313" key="3">
    <source>
        <dbReference type="Proteomes" id="UP000828390"/>
    </source>
</evidence>
<evidence type="ECO:0000256" key="1">
    <source>
        <dbReference type="SAM" id="MobiDB-lite"/>
    </source>
</evidence>
<dbReference type="EMBL" id="JAIWYP010000001">
    <property type="protein sequence ID" value="KAH3894279.1"/>
    <property type="molecule type" value="Genomic_DNA"/>
</dbReference>
<proteinExistence type="predicted"/>
<dbReference type="AlphaFoldDB" id="A0A9D4NID6"/>
<gene>
    <name evidence="2" type="ORF">DPMN_018436</name>
</gene>
<reference evidence="2" key="2">
    <citation type="submission" date="2020-11" db="EMBL/GenBank/DDBJ databases">
        <authorList>
            <person name="McCartney M.A."/>
            <person name="Auch B."/>
            <person name="Kono T."/>
            <person name="Mallez S."/>
            <person name="Becker A."/>
            <person name="Gohl D.M."/>
            <person name="Silverstein K.A.T."/>
            <person name="Koren S."/>
            <person name="Bechman K.B."/>
            <person name="Herman A."/>
            <person name="Abrahante J.E."/>
            <person name="Garbe J."/>
        </authorList>
    </citation>
    <scope>NUCLEOTIDE SEQUENCE</scope>
    <source>
        <strain evidence="2">Duluth1</strain>
        <tissue evidence="2">Whole animal</tissue>
    </source>
</reference>
<name>A0A9D4NID6_DREPO</name>
<keyword evidence="3" id="KW-1185">Reference proteome</keyword>
<dbReference type="Proteomes" id="UP000828390">
    <property type="component" value="Unassembled WGS sequence"/>
</dbReference>
<reference evidence="2" key="1">
    <citation type="journal article" date="2019" name="bioRxiv">
        <title>The Genome of the Zebra Mussel, Dreissena polymorpha: A Resource for Invasive Species Research.</title>
        <authorList>
            <person name="McCartney M.A."/>
            <person name="Auch B."/>
            <person name="Kono T."/>
            <person name="Mallez S."/>
            <person name="Zhang Y."/>
            <person name="Obille A."/>
            <person name="Becker A."/>
            <person name="Abrahante J.E."/>
            <person name="Garbe J."/>
            <person name="Badalamenti J.P."/>
            <person name="Herman A."/>
            <person name="Mangelson H."/>
            <person name="Liachko I."/>
            <person name="Sullivan S."/>
            <person name="Sone E.D."/>
            <person name="Koren S."/>
            <person name="Silverstein K.A.T."/>
            <person name="Beckman K.B."/>
            <person name="Gohl D.M."/>
        </authorList>
    </citation>
    <scope>NUCLEOTIDE SEQUENCE</scope>
    <source>
        <strain evidence="2">Duluth1</strain>
        <tissue evidence="2">Whole animal</tissue>
    </source>
</reference>
<organism evidence="2 3">
    <name type="scientific">Dreissena polymorpha</name>
    <name type="common">Zebra mussel</name>
    <name type="synonym">Mytilus polymorpha</name>
    <dbReference type="NCBI Taxonomy" id="45954"/>
    <lineage>
        <taxon>Eukaryota</taxon>
        <taxon>Metazoa</taxon>
        <taxon>Spiralia</taxon>
        <taxon>Lophotrochozoa</taxon>
        <taxon>Mollusca</taxon>
        <taxon>Bivalvia</taxon>
        <taxon>Autobranchia</taxon>
        <taxon>Heteroconchia</taxon>
        <taxon>Euheterodonta</taxon>
        <taxon>Imparidentia</taxon>
        <taxon>Neoheterodontei</taxon>
        <taxon>Myida</taxon>
        <taxon>Dreissenoidea</taxon>
        <taxon>Dreissenidae</taxon>
        <taxon>Dreissena</taxon>
    </lineage>
</organism>
<accession>A0A9D4NID6</accession>
<sequence>MVLNPLQINWHKRCSRGEGHKQHQWYNYMSLQRPLSRSLPAASRSLHPPRSGLGSSALAAFQVP</sequence>
<feature type="region of interest" description="Disordered" evidence="1">
    <location>
        <begin position="39"/>
        <end position="64"/>
    </location>
</feature>
<evidence type="ECO:0000313" key="2">
    <source>
        <dbReference type="EMBL" id="KAH3894279.1"/>
    </source>
</evidence>
<comment type="caution">
    <text evidence="2">The sequence shown here is derived from an EMBL/GenBank/DDBJ whole genome shotgun (WGS) entry which is preliminary data.</text>
</comment>
<protein>
    <submittedName>
        <fullName evidence="2">Uncharacterized protein</fullName>
    </submittedName>
</protein>